<evidence type="ECO:0000313" key="2">
    <source>
        <dbReference type="EMBL" id="EER09921.1"/>
    </source>
</evidence>
<dbReference type="Gene3D" id="3.30.1540.10">
    <property type="entry name" value="formyl-coa transferase, domain 3"/>
    <property type="match status" value="1"/>
</dbReference>
<organism evidence="3">
    <name type="scientific">Perkinsus marinus (strain ATCC 50983 / TXsc)</name>
    <dbReference type="NCBI Taxonomy" id="423536"/>
    <lineage>
        <taxon>Eukaryota</taxon>
        <taxon>Sar</taxon>
        <taxon>Alveolata</taxon>
        <taxon>Perkinsozoa</taxon>
        <taxon>Perkinsea</taxon>
        <taxon>Perkinsida</taxon>
        <taxon>Perkinsidae</taxon>
        <taxon>Perkinsus</taxon>
    </lineage>
</organism>
<dbReference type="InterPro" id="IPR044855">
    <property type="entry name" value="CoA-Trfase_III_dom3_sf"/>
</dbReference>
<dbReference type="GO" id="GO:0003824">
    <property type="term" value="F:catalytic activity"/>
    <property type="evidence" value="ECO:0007669"/>
    <property type="project" value="InterPro"/>
</dbReference>
<dbReference type="InterPro" id="IPR050509">
    <property type="entry name" value="CoA-transferase_III"/>
</dbReference>
<dbReference type="InParanoid" id="C5L063"/>
<dbReference type="OrthoDB" id="421515at2759"/>
<dbReference type="InterPro" id="IPR003673">
    <property type="entry name" value="CoA-Trfase_fam_III"/>
</dbReference>
<comment type="similarity">
    <text evidence="1">Belongs to the CoA-transferase III family.</text>
</comment>
<protein>
    <submittedName>
        <fullName evidence="2">Alpha methylacyl-coa racemase, putative</fullName>
    </submittedName>
</protein>
<dbReference type="Pfam" id="PF02515">
    <property type="entry name" value="CoA_transf_3"/>
    <property type="match status" value="2"/>
</dbReference>
<keyword evidence="3" id="KW-1185">Reference proteome</keyword>
<dbReference type="Gene3D" id="3.40.50.10540">
    <property type="entry name" value="Crotonobetainyl-coa:carnitine coa-transferase, domain 1"/>
    <property type="match status" value="2"/>
</dbReference>
<evidence type="ECO:0000313" key="3">
    <source>
        <dbReference type="Proteomes" id="UP000007800"/>
    </source>
</evidence>
<evidence type="ECO:0000256" key="1">
    <source>
        <dbReference type="ARBA" id="ARBA00008383"/>
    </source>
</evidence>
<dbReference type="GeneID" id="9038030"/>
<reference evidence="2 3" key="1">
    <citation type="submission" date="2008-07" db="EMBL/GenBank/DDBJ databases">
        <authorList>
            <person name="El-Sayed N."/>
            <person name="Caler E."/>
            <person name="Inman J."/>
            <person name="Amedeo P."/>
            <person name="Hass B."/>
            <person name="Wortman J."/>
        </authorList>
    </citation>
    <scope>NUCLEOTIDE SEQUENCE [LARGE SCALE GENOMIC DNA]</scope>
    <source>
        <strain evidence="3">ATCC 50983 / TXsc</strain>
    </source>
</reference>
<dbReference type="EMBL" id="GG677981">
    <property type="protein sequence ID" value="EER09921.1"/>
    <property type="molecule type" value="Genomic_DNA"/>
</dbReference>
<sequence>MPTSPSQNPLSALPRGIMENLRVLELATYIAGPGASLIFTELGATTIKVETPSTDGSSAGGDPMRQLLLPFEPGRPHSSIFEMFNRGKESICLDLKLEKDMQLFWELLEDADVFITNVRIDSLCSLGIDHRTVCAQLPSLVYVLMTAWGTKGHGYQKPGYDVGAFWAASGATWVLHEEGAYSIFPLGLGDSTTACAVSSGIATALYRRMTTGKGQLVDCSLLHVGSWCMSYEYARGGPGRSGRREDQYLHLPDGEWIAVLDAADVPKARLAVKGCKGQAEGLDILSRNNVPCLPIHTGTVKFFEDFPEDPVLKPCLIKSPAVDKTCVLSAIPFHVTGLKPPRSGAPVFNSHESVIRKRGFQEAGHRRFLPRHVAKAPTKALEGVLVVELPVGDCLGIRAAGAILADYGATVVTCNMLPDSHYERGKQSVTVSEIDQMFRDKKVTGVMCEQSEDWLRDNGLDVYLADEDTNMVVLKFNSGMDSDKERTPQYHTDFAAWWIRAGMITMVKGVGGRHLPRLPWHYGDLLISTQVCAGFLCALLHRRMTARGIAVNMSYIRSGLWNCSSTLAPVVATPTLCTLVLKNYEICRRTWPLVTCNCHRTKDGAWIQMLCVETDRGLRRFWAAMNPWYRARLLNAVSRGGADYLWAKLSPFDHSSMVERLTPLLGYLFDVLESFISNHTLEEMEHLDETHDLWFTRINKPEEACRVEQAHTTGIWGTAADGQKFVTAPFNLSDCPPVRSGVRLSPGPSAVTTSSKL</sequence>
<dbReference type="SUPFAM" id="SSF89796">
    <property type="entry name" value="CoA-transferase family III (CaiB/BaiF)"/>
    <property type="match status" value="2"/>
</dbReference>
<gene>
    <name evidence="2" type="ORF">Pmar_PMAR018565</name>
</gene>
<dbReference type="Proteomes" id="UP000007800">
    <property type="component" value="Unassembled WGS sequence"/>
</dbReference>
<dbReference type="AlphaFoldDB" id="C5L063"/>
<dbReference type="PANTHER" id="PTHR48228:SF2">
    <property type="entry name" value="E-CINNAMOYL-COA:R-PHENYLLACTATE COA TRANSFERASE LARGE SUBUNIT"/>
    <property type="match status" value="1"/>
</dbReference>
<dbReference type="PANTHER" id="PTHR48228">
    <property type="entry name" value="SUCCINYL-COA--D-CITRAMALATE COA-TRANSFERASE"/>
    <property type="match status" value="1"/>
</dbReference>
<proteinExistence type="inferred from homology"/>
<name>C5L063_PERM5</name>
<dbReference type="InterPro" id="IPR023606">
    <property type="entry name" value="CoA-Trfase_III_dom_1_sf"/>
</dbReference>
<dbReference type="RefSeq" id="XP_002778126.1">
    <property type="nucleotide sequence ID" value="XM_002778080.1"/>
</dbReference>
<accession>C5L063</accession>